<dbReference type="InterPro" id="IPR020588">
    <property type="entry name" value="RecA_ATP-bd"/>
</dbReference>
<evidence type="ECO:0000256" key="4">
    <source>
        <dbReference type="ARBA" id="ARBA00022840"/>
    </source>
</evidence>
<dbReference type="PANTHER" id="PTHR46487">
    <property type="entry name" value="DNA REPAIR PROTEIN XRCC3"/>
    <property type="match status" value="1"/>
</dbReference>
<evidence type="ECO:0000256" key="2">
    <source>
        <dbReference type="ARBA" id="ARBA00022741"/>
    </source>
</evidence>
<organism evidence="8 9">
    <name type="scientific">Chytriomyces confervae</name>
    <dbReference type="NCBI Taxonomy" id="246404"/>
    <lineage>
        <taxon>Eukaryota</taxon>
        <taxon>Fungi</taxon>
        <taxon>Fungi incertae sedis</taxon>
        <taxon>Chytridiomycota</taxon>
        <taxon>Chytridiomycota incertae sedis</taxon>
        <taxon>Chytridiomycetes</taxon>
        <taxon>Chytridiales</taxon>
        <taxon>Chytriomycetaceae</taxon>
        <taxon>Chytriomyces</taxon>
    </lineage>
</organism>
<evidence type="ECO:0000313" key="9">
    <source>
        <dbReference type="Proteomes" id="UP000320333"/>
    </source>
</evidence>
<dbReference type="InterPro" id="IPR023398">
    <property type="entry name" value="TIF_eIF4e-like"/>
</dbReference>
<dbReference type="GO" id="GO:0005657">
    <property type="term" value="C:replication fork"/>
    <property type="evidence" value="ECO:0007669"/>
    <property type="project" value="TreeGrafter"/>
</dbReference>
<dbReference type="GO" id="GO:0090656">
    <property type="term" value="P:t-circle formation"/>
    <property type="evidence" value="ECO:0007669"/>
    <property type="project" value="TreeGrafter"/>
</dbReference>
<dbReference type="CDD" id="cd19491">
    <property type="entry name" value="XRCC3"/>
    <property type="match status" value="1"/>
</dbReference>
<keyword evidence="6" id="KW-0539">Nucleus</keyword>
<dbReference type="Gene3D" id="3.40.50.300">
    <property type="entry name" value="P-loop containing nucleotide triphosphate hydrolases"/>
    <property type="match status" value="1"/>
</dbReference>
<dbReference type="AlphaFoldDB" id="A0A507FEE3"/>
<evidence type="ECO:0000256" key="5">
    <source>
        <dbReference type="ARBA" id="ARBA00023204"/>
    </source>
</evidence>
<name>A0A507FEE3_9FUNG</name>
<dbReference type="InterPro" id="IPR001040">
    <property type="entry name" value="TIF_eIF_4E"/>
</dbReference>
<dbReference type="GO" id="GO:0003723">
    <property type="term" value="F:RNA binding"/>
    <property type="evidence" value="ECO:0007669"/>
    <property type="project" value="InterPro"/>
</dbReference>
<dbReference type="SUPFAM" id="SSF55418">
    <property type="entry name" value="eIF4e-like"/>
    <property type="match status" value="1"/>
</dbReference>
<keyword evidence="2" id="KW-0547">Nucleotide-binding</keyword>
<dbReference type="InterPro" id="IPR047348">
    <property type="entry name" value="XRCC3-like_C"/>
</dbReference>
<dbReference type="GO" id="GO:0003743">
    <property type="term" value="F:translation initiation factor activity"/>
    <property type="evidence" value="ECO:0007669"/>
    <property type="project" value="InterPro"/>
</dbReference>
<dbReference type="InterPro" id="IPR027417">
    <property type="entry name" value="P-loop_NTPase"/>
</dbReference>
<dbReference type="STRING" id="246404.A0A507FEE3"/>
<proteinExistence type="predicted"/>
<dbReference type="OrthoDB" id="1861185at2759"/>
<dbReference type="EMBL" id="QEAP01000118">
    <property type="protein sequence ID" value="TPX74593.1"/>
    <property type="molecule type" value="Genomic_DNA"/>
</dbReference>
<dbReference type="SUPFAM" id="SSF52540">
    <property type="entry name" value="P-loop containing nucleoside triphosphate hydrolases"/>
    <property type="match status" value="1"/>
</dbReference>
<dbReference type="GO" id="GO:0005524">
    <property type="term" value="F:ATP binding"/>
    <property type="evidence" value="ECO:0007669"/>
    <property type="project" value="UniProtKB-KW"/>
</dbReference>
<dbReference type="GO" id="GO:0033065">
    <property type="term" value="C:Rad51C-XRCC3 complex"/>
    <property type="evidence" value="ECO:0007669"/>
    <property type="project" value="TreeGrafter"/>
</dbReference>
<dbReference type="GO" id="GO:0061982">
    <property type="term" value="P:meiosis I cell cycle process"/>
    <property type="evidence" value="ECO:0007669"/>
    <property type="project" value="UniProtKB-ARBA"/>
</dbReference>
<protein>
    <recommendedName>
        <fullName evidence="7">RecA family profile 1 domain-containing protein</fullName>
    </recommendedName>
</protein>
<dbReference type="PANTHER" id="PTHR46487:SF1">
    <property type="entry name" value="DNA REPAIR PROTEIN XRCC3"/>
    <property type="match status" value="1"/>
</dbReference>
<dbReference type="PROSITE" id="PS50162">
    <property type="entry name" value="RECA_2"/>
    <property type="match status" value="1"/>
</dbReference>
<dbReference type="Gene3D" id="3.30.760.10">
    <property type="entry name" value="RNA Cap, Translation Initiation Factor Eif4e"/>
    <property type="match status" value="1"/>
</dbReference>
<dbReference type="Pfam" id="PF08423">
    <property type="entry name" value="Rad51"/>
    <property type="match status" value="1"/>
</dbReference>
<evidence type="ECO:0000256" key="1">
    <source>
        <dbReference type="ARBA" id="ARBA00004123"/>
    </source>
</evidence>
<dbReference type="GO" id="GO:0000400">
    <property type="term" value="F:four-way junction DNA binding"/>
    <property type="evidence" value="ECO:0007669"/>
    <property type="project" value="TreeGrafter"/>
</dbReference>
<reference evidence="8 9" key="1">
    <citation type="journal article" date="2019" name="Sci. Rep.">
        <title>Comparative genomics of chytrid fungi reveal insights into the obligate biotrophic and pathogenic lifestyle of Synchytrium endobioticum.</title>
        <authorList>
            <person name="van de Vossenberg B.T.L.H."/>
            <person name="Warris S."/>
            <person name="Nguyen H.D.T."/>
            <person name="van Gent-Pelzer M.P.E."/>
            <person name="Joly D.L."/>
            <person name="van de Geest H.C."/>
            <person name="Bonants P.J.M."/>
            <person name="Smith D.S."/>
            <person name="Levesque C.A."/>
            <person name="van der Lee T.A.J."/>
        </authorList>
    </citation>
    <scope>NUCLEOTIDE SEQUENCE [LARGE SCALE GENOMIC DNA]</scope>
    <source>
        <strain evidence="8 9">CBS 675.73</strain>
    </source>
</reference>
<comment type="caution">
    <text evidence="8">The sequence shown here is derived from an EMBL/GenBank/DDBJ whole genome shotgun (WGS) entry which is preliminary data.</text>
</comment>
<accession>A0A507FEE3</accession>
<evidence type="ECO:0000313" key="8">
    <source>
        <dbReference type="EMBL" id="TPX74593.1"/>
    </source>
</evidence>
<dbReference type="GO" id="GO:0000722">
    <property type="term" value="P:telomere maintenance via recombination"/>
    <property type="evidence" value="ECO:0007669"/>
    <property type="project" value="TreeGrafter"/>
</dbReference>
<evidence type="ECO:0000256" key="6">
    <source>
        <dbReference type="ARBA" id="ARBA00023242"/>
    </source>
</evidence>
<comment type="subcellular location">
    <subcellularLocation>
        <location evidence="1">Nucleus</location>
    </subcellularLocation>
</comment>
<feature type="domain" description="RecA family profile 1" evidence="7">
    <location>
        <begin position="283"/>
        <end position="482"/>
    </location>
</feature>
<keyword evidence="4" id="KW-0067">ATP-binding</keyword>
<keyword evidence="3" id="KW-0227">DNA damage</keyword>
<evidence type="ECO:0000256" key="3">
    <source>
        <dbReference type="ARBA" id="ARBA00022763"/>
    </source>
</evidence>
<keyword evidence="5" id="KW-0234">DNA repair</keyword>
<dbReference type="GO" id="GO:0045003">
    <property type="term" value="P:double-strand break repair via synthesis-dependent strand annealing"/>
    <property type="evidence" value="ECO:0007669"/>
    <property type="project" value="TreeGrafter"/>
</dbReference>
<dbReference type="GO" id="GO:0140664">
    <property type="term" value="F:ATP-dependent DNA damage sensor activity"/>
    <property type="evidence" value="ECO:0007669"/>
    <property type="project" value="InterPro"/>
</dbReference>
<gene>
    <name evidence="8" type="ORF">CcCBS67573_g04145</name>
</gene>
<evidence type="ECO:0000259" key="7">
    <source>
        <dbReference type="PROSITE" id="PS50162"/>
    </source>
</evidence>
<sequence length="601" mass="66461">MTEVETPTEDIHVLSAPSPLDITVKHRLNRKWTLWFDSQQKRATQSNWHDSLKNLITFETVEDFWGVYNNVIKSSSLAAGSNFHLFQAGIQPMWEDPQNEKGGKWVAQVAKTKIPEMDNLWMNTMLCVIGESFDDAEEILGAVVSVRRHGNRLSLWTKSFNDGDKCMRIGNEWKKVLAYGEEDPIGFQAHKIIMSKWTQSLDREVRDKLYQHGLDDAWNLLSAEQSDLHVRLGVDRKMVQLAVAAAAAHIYPIFPMQPMDSGNPRMNDADSLLSLLPNSLSACTEALSTGCRSIDTLLGGGIQTGLLTEVYGESGAGKTQLALQLCVTCQWPQEMGGLGGGAAYILSEALFPSARYHQLASTLHWDHSQTSPYTPEHYSDNVHILHVRDAETQMHAIQYHLPVLIRQHGLKLIVVDSVAATLRYGFEDEKAEAAADDDSNVKQSKMNSTDRSALIVHLARVLKRIASEFNCAVVTAQISGTTYGNIAQVIPLATGSRHALEKAFVIDQRSNGSGRAHFSNSNHWGDPPLQPALGLLWSSCVNTRICISKVKSHSREQRHDAVAFVQLQRRIQVIFSATGPSGGDGILCDVTTDRGLMAAST</sequence>
<dbReference type="GO" id="GO:0071140">
    <property type="term" value="P:resolution of mitotic recombination intermediates"/>
    <property type="evidence" value="ECO:0007669"/>
    <property type="project" value="TreeGrafter"/>
</dbReference>
<dbReference type="Proteomes" id="UP000320333">
    <property type="component" value="Unassembled WGS sequence"/>
</dbReference>
<dbReference type="Pfam" id="PF01652">
    <property type="entry name" value="IF4E"/>
    <property type="match status" value="1"/>
</dbReference>
<keyword evidence="9" id="KW-1185">Reference proteome</keyword>
<dbReference type="InterPro" id="IPR013632">
    <property type="entry name" value="Rad51_C"/>
</dbReference>